<evidence type="ECO:0000313" key="1">
    <source>
        <dbReference type="EMBL" id="RDX71314.1"/>
    </source>
</evidence>
<gene>
    <name evidence="1" type="ORF">CR513_49359</name>
</gene>
<name>A0A371EZB0_MUCPR</name>
<evidence type="ECO:0008006" key="3">
    <source>
        <dbReference type="Google" id="ProtNLM"/>
    </source>
</evidence>
<comment type="caution">
    <text evidence="1">The sequence shown here is derived from an EMBL/GenBank/DDBJ whole genome shotgun (WGS) entry which is preliminary data.</text>
</comment>
<reference evidence="1" key="1">
    <citation type="submission" date="2018-05" db="EMBL/GenBank/DDBJ databases">
        <title>Draft genome of Mucuna pruriens seed.</title>
        <authorList>
            <person name="Nnadi N.E."/>
            <person name="Vos R."/>
            <person name="Hasami M.H."/>
            <person name="Devisetty U.K."/>
            <person name="Aguiy J.C."/>
        </authorList>
    </citation>
    <scope>NUCLEOTIDE SEQUENCE [LARGE SCALE GENOMIC DNA]</scope>
    <source>
        <strain evidence="1">JCA_2017</strain>
    </source>
</reference>
<dbReference type="AlphaFoldDB" id="A0A371EZB0"/>
<dbReference type="Proteomes" id="UP000257109">
    <property type="component" value="Unassembled WGS sequence"/>
</dbReference>
<organism evidence="1 2">
    <name type="scientific">Mucuna pruriens</name>
    <name type="common">Velvet bean</name>
    <name type="synonym">Dolichos pruriens</name>
    <dbReference type="NCBI Taxonomy" id="157652"/>
    <lineage>
        <taxon>Eukaryota</taxon>
        <taxon>Viridiplantae</taxon>
        <taxon>Streptophyta</taxon>
        <taxon>Embryophyta</taxon>
        <taxon>Tracheophyta</taxon>
        <taxon>Spermatophyta</taxon>
        <taxon>Magnoliopsida</taxon>
        <taxon>eudicotyledons</taxon>
        <taxon>Gunneridae</taxon>
        <taxon>Pentapetalae</taxon>
        <taxon>rosids</taxon>
        <taxon>fabids</taxon>
        <taxon>Fabales</taxon>
        <taxon>Fabaceae</taxon>
        <taxon>Papilionoideae</taxon>
        <taxon>50 kb inversion clade</taxon>
        <taxon>NPAAA clade</taxon>
        <taxon>indigoferoid/millettioid clade</taxon>
        <taxon>Phaseoleae</taxon>
        <taxon>Mucuna</taxon>
    </lineage>
</organism>
<feature type="non-terminal residue" evidence="1">
    <location>
        <position position="1"/>
    </location>
</feature>
<dbReference type="EMBL" id="QJKJ01011379">
    <property type="protein sequence ID" value="RDX71314.1"/>
    <property type="molecule type" value="Genomic_DNA"/>
</dbReference>
<accession>A0A371EZB0</accession>
<evidence type="ECO:0000313" key="2">
    <source>
        <dbReference type="Proteomes" id="UP000257109"/>
    </source>
</evidence>
<keyword evidence="2" id="KW-1185">Reference proteome</keyword>
<protein>
    <recommendedName>
        <fullName evidence="3">Reverse transcriptase domain-containing protein</fullName>
    </recommendedName>
</protein>
<dbReference type="OrthoDB" id="1435379at2759"/>
<sequence>MVFNEAVKRELFGRFDLERQGVYVSYLQFVDDTLIIGKKNWRNVWSILNFKVKLLQSQLVGINTTKSNQINQSSEAEKLKQKIVEGLKYNLFSTNQFCDNEFIAFFIKRNDNTTLFTAKINNNLYNINLEDLNRETAICLVFKEDEIWL</sequence>
<proteinExistence type="predicted"/>